<proteinExistence type="predicted"/>
<feature type="domain" description="VWFA" evidence="4">
    <location>
        <begin position="35"/>
        <end position="220"/>
    </location>
</feature>
<dbReference type="Proteomes" id="UP000051276">
    <property type="component" value="Unassembled WGS sequence"/>
</dbReference>
<keyword evidence="8" id="KW-1185">Reference proteome</keyword>
<keyword evidence="2" id="KW-0812">Transmembrane</keyword>
<dbReference type="STRING" id="54398.Ga0074115_1149"/>
<reference evidence="7 8" key="1">
    <citation type="submission" date="2015-11" db="EMBL/GenBank/DDBJ databases">
        <title>The genome of Candidatus Endoriftia persephone in Ridgeia piscesae and population structure of the North Eastern Pacific vestimentiferan symbionts.</title>
        <authorList>
            <person name="Perez M."/>
            <person name="Juniper K.S."/>
        </authorList>
    </citation>
    <scope>NUCLEOTIDE SEQUENCE [LARGE SCALE GENOMIC DNA]</scope>
    <source>
        <strain evidence="6">Ind10</strain>
        <strain evidence="5">Ind11</strain>
    </source>
</reference>
<dbReference type="SUPFAM" id="SSF53300">
    <property type="entry name" value="vWA-like"/>
    <property type="match status" value="1"/>
</dbReference>
<evidence type="ECO:0000313" key="8">
    <source>
        <dbReference type="Proteomes" id="UP000051634"/>
    </source>
</evidence>
<comment type="caution">
    <text evidence="5">The sequence shown here is derived from an EMBL/GenBank/DDBJ whole genome shotgun (WGS) entry which is preliminary data.</text>
</comment>
<evidence type="ECO:0000313" key="5">
    <source>
        <dbReference type="EMBL" id="KRT55114.1"/>
    </source>
</evidence>
<dbReference type="InterPro" id="IPR036465">
    <property type="entry name" value="vWFA_dom_sf"/>
</dbReference>
<feature type="region of interest" description="Disordered" evidence="1">
    <location>
        <begin position="510"/>
        <end position="588"/>
    </location>
</feature>
<evidence type="ECO:0000259" key="4">
    <source>
        <dbReference type="PROSITE" id="PS50234"/>
    </source>
</evidence>
<keyword evidence="2" id="KW-1133">Transmembrane helix</keyword>
<evidence type="ECO:0000313" key="6">
    <source>
        <dbReference type="EMBL" id="KRT57738.1"/>
    </source>
</evidence>
<keyword evidence="3" id="KW-0732">Signal</keyword>
<feature type="compositionally biased region" description="Acidic residues" evidence="1">
    <location>
        <begin position="579"/>
        <end position="588"/>
    </location>
</feature>
<dbReference type="SMART" id="SM00327">
    <property type="entry name" value="VWA"/>
    <property type="match status" value="1"/>
</dbReference>
<dbReference type="Gene3D" id="3.40.50.410">
    <property type="entry name" value="von Willebrand factor, type A domain"/>
    <property type="match status" value="1"/>
</dbReference>
<evidence type="ECO:0000256" key="3">
    <source>
        <dbReference type="SAM" id="SignalP"/>
    </source>
</evidence>
<dbReference type="PANTHER" id="PTHR45737">
    <property type="entry name" value="VON WILLEBRAND FACTOR A DOMAIN-CONTAINING PROTEIN 5A"/>
    <property type="match status" value="1"/>
</dbReference>
<dbReference type="InterPro" id="IPR002035">
    <property type="entry name" value="VWF_A"/>
</dbReference>
<gene>
    <name evidence="5" type="ORF">Ga0074115_1149</name>
    <name evidence="6" type="ORF">Ga0076813_12142</name>
</gene>
<dbReference type="PANTHER" id="PTHR45737:SF6">
    <property type="entry name" value="VON WILLEBRAND FACTOR A DOMAIN-CONTAINING PROTEIN 5A"/>
    <property type="match status" value="1"/>
</dbReference>
<dbReference type="EMBL" id="LDXT01000083">
    <property type="protein sequence ID" value="KRT55114.1"/>
    <property type="molecule type" value="Genomic_DNA"/>
</dbReference>
<dbReference type="PATRIC" id="fig|54398.3.peg.1870"/>
<dbReference type="RefSeq" id="WP_057957036.1">
    <property type="nucleotide sequence ID" value="NZ_KQ556987.1"/>
</dbReference>
<evidence type="ECO:0000313" key="7">
    <source>
        <dbReference type="Proteomes" id="UP000051276"/>
    </source>
</evidence>
<evidence type="ECO:0000256" key="2">
    <source>
        <dbReference type="SAM" id="Phobius"/>
    </source>
</evidence>
<feature type="chain" id="PRO_5007432525" evidence="3">
    <location>
        <begin position="25"/>
        <end position="637"/>
    </location>
</feature>
<dbReference type="Pfam" id="PF13768">
    <property type="entry name" value="VWA_3"/>
    <property type="match status" value="1"/>
</dbReference>
<dbReference type="OrthoDB" id="798937at2"/>
<dbReference type="Proteomes" id="UP000051634">
    <property type="component" value="Unassembled WGS sequence"/>
</dbReference>
<protein>
    <submittedName>
        <fullName evidence="6">TIGR03503 family protein</fullName>
    </submittedName>
    <submittedName>
        <fullName evidence="5">von Willebrand factor type A domain</fullName>
    </submittedName>
</protein>
<name>A0A0T5YX34_9GAMM</name>
<dbReference type="PROSITE" id="PS50234">
    <property type="entry name" value="VWFA"/>
    <property type="match status" value="1"/>
</dbReference>
<evidence type="ECO:0000256" key="1">
    <source>
        <dbReference type="SAM" id="MobiDB-lite"/>
    </source>
</evidence>
<accession>A0A0T5YX34</accession>
<keyword evidence="2" id="KW-0472">Membrane</keyword>
<sequence>MKQRVGWVFLILVSLLLGASMAPAAAKQKPGEQADVRILIDISGSMKQNDPHNLRRSALRMLVGLLPKETRAGVWTFGQYVNMQIPLGQADKAWKRQARAESKKIASPGQRTNIEEALHRATEDWSGPPTLFRRNLILLTDGMVDISRDSAKNHASRERILQKIVPRLQQLKASIHTIALSKNADHELMQALAQSTGGWYEQVDNAEQLKKVFLRMFEKVGKPDTVPFKDNKFSIDDSITEATVLVFRKPDAKPTQVIPPSGKAFGASNLPDSVSWHQDEGYDMFTITNPEGGEWRVRAEVDPDNRVMVVTDLKMQSNELPNRLVQGVTLPLEVSFTDHGRLIKKQSFLKVVNISAMQRDEEREHEPRPLLDDGAGADKTAADGYFSLAYGGEDLQPGMGELLLNAKGRTFVREKRISYEVVSPLDIKVTKGAAQGEMELQILPDKRLLRPDGVEIEAWLESSEGEQLPLALTDAGEGVRSGSFNIMSFSGPHKLMIKLKGQTVAGHPVDYFDGPMELEGIKPPPAESKPEPEPELEPISNPAPAQMEQLVDEPEPEPEPVEPTEPSHEPAPQTQAEPVAEEAEEEEETDWISSSIWLAVINLLVLALGGGAFWWVRRNRQDEVTLVDEGAAGVLQE</sequence>
<dbReference type="CDD" id="cd00198">
    <property type="entry name" value="vWFA"/>
    <property type="match status" value="1"/>
</dbReference>
<dbReference type="AlphaFoldDB" id="A0A0T5YX34"/>
<dbReference type="EMBL" id="LMXI01000480">
    <property type="protein sequence ID" value="KRT57738.1"/>
    <property type="molecule type" value="Genomic_DNA"/>
</dbReference>
<feature type="transmembrane region" description="Helical" evidence="2">
    <location>
        <begin position="596"/>
        <end position="616"/>
    </location>
</feature>
<feature type="signal peptide" evidence="3">
    <location>
        <begin position="1"/>
        <end position="24"/>
    </location>
</feature>
<feature type="compositionally biased region" description="Acidic residues" evidence="1">
    <location>
        <begin position="550"/>
        <end position="562"/>
    </location>
</feature>
<organism evidence="5 8">
    <name type="scientific">endosymbiont of Ridgeia piscesae</name>
    <dbReference type="NCBI Taxonomy" id="54398"/>
    <lineage>
        <taxon>Bacteria</taxon>
        <taxon>Pseudomonadati</taxon>
        <taxon>Pseudomonadota</taxon>
        <taxon>Gammaproteobacteria</taxon>
        <taxon>sulfur-oxidizing symbionts</taxon>
    </lineage>
</organism>